<keyword evidence="2" id="KW-1185">Reference proteome</keyword>
<protein>
    <submittedName>
        <fullName evidence="1">Uncharacterized protein</fullName>
    </submittedName>
</protein>
<accession>A0A2I2FQV8</accession>
<proteinExistence type="predicted"/>
<dbReference type="VEuPathDB" id="FungiDB:P170DRAFT_370758"/>
<sequence length="55" mass="6050">GCQEEKITLPRTPADVSAFSYVAVENPHPGAGMLTGFPFGTRRTRAPFKRNFPMP</sequence>
<dbReference type="EMBL" id="MSFO01000015">
    <property type="protein sequence ID" value="PLB43018.1"/>
    <property type="molecule type" value="Genomic_DNA"/>
</dbReference>
<dbReference type="AlphaFoldDB" id="A0A2I2FQV8"/>
<feature type="non-terminal residue" evidence="1">
    <location>
        <position position="1"/>
    </location>
</feature>
<evidence type="ECO:0000313" key="1">
    <source>
        <dbReference type="EMBL" id="PLB43018.1"/>
    </source>
</evidence>
<evidence type="ECO:0000313" key="2">
    <source>
        <dbReference type="Proteomes" id="UP000234275"/>
    </source>
</evidence>
<dbReference type="Proteomes" id="UP000234275">
    <property type="component" value="Unassembled WGS sequence"/>
</dbReference>
<name>A0A2I2FQV8_9EURO</name>
<gene>
    <name evidence="1" type="ORF">P170DRAFT_370758</name>
</gene>
<organism evidence="1 2">
    <name type="scientific">Aspergillus steynii IBT 23096</name>
    <dbReference type="NCBI Taxonomy" id="1392250"/>
    <lineage>
        <taxon>Eukaryota</taxon>
        <taxon>Fungi</taxon>
        <taxon>Dikarya</taxon>
        <taxon>Ascomycota</taxon>
        <taxon>Pezizomycotina</taxon>
        <taxon>Eurotiomycetes</taxon>
        <taxon>Eurotiomycetidae</taxon>
        <taxon>Eurotiales</taxon>
        <taxon>Aspergillaceae</taxon>
        <taxon>Aspergillus</taxon>
        <taxon>Aspergillus subgen. Circumdati</taxon>
    </lineage>
</organism>
<reference evidence="1 2" key="1">
    <citation type="submission" date="2016-12" db="EMBL/GenBank/DDBJ databases">
        <title>The genomes of Aspergillus section Nigri reveals drivers in fungal speciation.</title>
        <authorList>
            <consortium name="DOE Joint Genome Institute"/>
            <person name="Vesth T.C."/>
            <person name="Nybo J."/>
            <person name="Theobald S."/>
            <person name="Brandl J."/>
            <person name="Frisvad J.C."/>
            <person name="Nielsen K.F."/>
            <person name="Lyhne E.K."/>
            <person name="Kogle M.E."/>
            <person name="Kuo A."/>
            <person name="Riley R."/>
            <person name="Clum A."/>
            <person name="Nolan M."/>
            <person name="Lipzen A."/>
            <person name="Salamov A."/>
            <person name="Henrissat B."/>
            <person name="Wiebenga A."/>
            <person name="De Vries R.P."/>
            <person name="Grigoriev I.V."/>
            <person name="Mortensen U.H."/>
            <person name="Andersen M.R."/>
            <person name="Baker S.E."/>
        </authorList>
    </citation>
    <scope>NUCLEOTIDE SEQUENCE [LARGE SCALE GENOMIC DNA]</scope>
    <source>
        <strain evidence="1 2">IBT 23096</strain>
    </source>
</reference>
<comment type="caution">
    <text evidence="1">The sequence shown here is derived from an EMBL/GenBank/DDBJ whole genome shotgun (WGS) entry which is preliminary data.</text>
</comment>